<evidence type="ECO:0000256" key="2">
    <source>
        <dbReference type="ARBA" id="ARBA00022517"/>
    </source>
</evidence>
<keyword evidence="3" id="KW-0698">rRNA processing</keyword>
<dbReference type="Proteomes" id="UP001153365">
    <property type="component" value="Unassembled WGS sequence"/>
</dbReference>
<evidence type="ECO:0000256" key="5">
    <source>
        <dbReference type="ARBA" id="ARBA00023274"/>
    </source>
</evidence>
<dbReference type="InterPro" id="IPR012173">
    <property type="entry name" value="Mpp10"/>
</dbReference>
<evidence type="ECO:0000256" key="7">
    <source>
        <dbReference type="SAM" id="MobiDB-lite"/>
    </source>
</evidence>
<organism evidence="8 9">
    <name type="scientific">Phakopsora pachyrhizi</name>
    <name type="common">Asian soybean rust disease fungus</name>
    <dbReference type="NCBI Taxonomy" id="170000"/>
    <lineage>
        <taxon>Eukaryota</taxon>
        <taxon>Fungi</taxon>
        <taxon>Dikarya</taxon>
        <taxon>Basidiomycota</taxon>
        <taxon>Pucciniomycotina</taxon>
        <taxon>Pucciniomycetes</taxon>
        <taxon>Pucciniales</taxon>
        <taxon>Phakopsoraceae</taxon>
        <taxon>Phakopsora</taxon>
    </lineage>
</organism>
<proteinExistence type="inferred from homology"/>
<dbReference type="Pfam" id="PF04006">
    <property type="entry name" value="Mpp10"/>
    <property type="match status" value="1"/>
</dbReference>
<keyword evidence="2" id="KW-0690">Ribosome biogenesis</keyword>
<comment type="caution">
    <text evidence="8">The sequence shown here is derived from an EMBL/GenBank/DDBJ whole genome shotgun (WGS) entry which is preliminary data.</text>
</comment>
<dbReference type="EMBL" id="CALTRL010005826">
    <property type="protein sequence ID" value="CAH7686955.1"/>
    <property type="molecule type" value="Genomic_DNA"/>
</dbReference>
<dbReference type="GO" id="GO:0006364">
    <property type="term" value="P:rRNA processing"/>
    <property type="evidence" value="ECO:0007669"/>
    <property type="project" value="UniProtKB-KW"/>
</dbReference>
<dbReference type="GO" id="GO:0034457">
    <property type="term" value="C:Mpp10 complex"/>
    <property type="evidence" value="ECO:0007669"/>
    <property type="project" value="InterPro"/>
</dbReference>
<feature type="region of interest" description="Disordered" evidence="7">
    <location>
        <begin position="224"/>
        <end position="286"/>
    </location>
</feature>
<accession>A0AAV0BKV5</accession>
<reference evidence="8" key="1">
    <citation type="submission" date="2022-06" db="EMBL/GenBank/DDBJ databases">
        <authorList>
            <consortium name="SYNGENTA / RWTH Aachen University"/>
        </authorList>
    </citation>
    <scope>NUCLEOTIDE SEQUENCE</scope>
</reference>
<feature type="region of interest" description="Disordered" evidence="7">
    <location>
        <begin position="112"/>
        <end position="136"/>
    </location>
</feature>
<sequence length="304" mass="34561">MRVLSKQIAELEAENVSKKDWTLKGETGARERPQNSLLEQDLDFEHVQKIVPAVTEERTLSLEALIKKRIIEGQFDDVVRKRLINHKAFLPSRFLELQDTKSSRSLTDLYEDSFQSSKQKHQQGEGGVTLSESIDPKDEKLSKEHLEITELVEDLFGKLDALSNAHFTPKVPKPTIKTVSDLPSISLESSLPTGTGTTTILAPEEIYSLKSSKEIYRDYEDLGHAQKQAERQAKKRKRRADEKRVEEALGDRKRKREKDFKNGDGGTPKKGKESQSKRRSVKEDKLKSLKELEGVKGVQILKTK</sequence>
<keyword evidence="4" id="KW-0539">Nucleus</keyword>
<gene>
    <name evidence="8" type="ORF">PPACK8108_LOCUS21670</name>
</gene>
<evidence type="ECO:0000313" key="8">
    <source>
        <dbReference type="EMBL" id="CAH7686955.1"/>
    </source>
</evidence>
<evidence type="ECO:0000256" key="3">
    <source>
        <dbReference type="ARBA" id="ARBA00022552"/>
    </source>
</evidence>
<feature type="compositionally biased region" description="Basic and acidic residues" evidence="7">
    <location>
        <begin position="270"/>
        <end position="286"/>
    </location>
</feature>
<evidence type="ECO:0000256" key="6">
    <source>
        <dbReference type="ARBA" id="ARBA00029455"/>
    </source>
</evidence>
<feature type="compositionally biased region" description="Basic and acidic residues" evidence="7">
    <location>
        <begin position="239"/>
        <end position="262"/>
    </location>
</feature>
<keyword evidence="9" id="KW-1185">Reference proteome</keyword>
<protein>
    <submittedName>
        <fullName evidence="8">U3 small nucleolar ribonucleo protein complex, subunit Mpp10</fullName>
    </submittedName>
</protein>
<evidence type="ECO:0000256" key="4">
    <source>
        <dbReference type="ARBA" id="ARBA00023242"/>
    </source>
</evidence>
<dbReference type="GO" id="GO:0032040">
    <property type="term" value="C:small-subunit processome"/>
    <property type="evidence" value="ECO:0007669"/>
    <property type="project" value="TreeGrafter"/>
</dbReference>
<dbReference type="PANTHER" id="PTHR17039:SF0">
    <property type="entry name" value="U3 SMALL NUCLEOLAR RIBONUCLEOPROTEIN PROTEIN MPP10"/>
    <property type="match status" value="1"/>
</dbReference>
<keyword evidence="5" id="KW-0687">Ribonucleoprotein</keyword>
<dbReference type="AlphaFoldDB" id="A0AAV0BKV5"/>
<evidence type="ECO:0000256" key="1">
    <source>
        <dbReference type="ARBA" id="ARBA00004604"/>
    </source>
</evidence>
<dbReference type="GO" id="GO:0005732">
    <property type="term" value="C:sno(s)RNA-containing ribonucleoprotein complex"/>
    <property type="evidence" value="ECO:0007669"/>
    <property type="project" value="InterPro"/>
</dbReference>
<comment type="similarity">
    <text evidence="6">Belongs to the MPP10 family.</text>
</comment>
<dbReference type="PANTHER" id="PTHR17039">
    <property type="entry name" value="U3 SMALL NUCLEOLAR RIBONUCLEOPROTEIN PROTEIN MPP10"/>
    <property type="match status" value="1"/>
</dbReference>
<name>A0AAV0BKV5_PHAPC</name>
<comment type="subcellular location">
    <subcellularLocation>
        <location evidence="1">Nucleus</location>
        <location evidence="1">Nucleolus</location>
    </subcellularLocation>
</comment>
<evidence type="ECO:0000313" key="9">
    <source>
        <dbReference type="Proteomes" id="UP001153365"/>
    </source>
</evidence>